<evidence type="ECO:0000313" key="2">
    <source>
        <dbReference type="Proteomes" id="UP000265520"/>
    </source>
</evidence>
<sequence length="47" mass="5018">MVVPLSLPRLVCLGSRSTVVWSVVRLMELVLDSDGPSAFDSSSGVRV</sequence>
<keyword evidence="2" id="KW-1185">Reference proteome</keyword>
<protein>
    <submittedName>
        <fullName evidence="1">Uncharacterized protein</fullName>
    </submittedName>
</protein>
<organism evidence="1 2">
    <name type="scientific">Trifolium medium</name>
    <dbReference type="NCBI Taxonomy" id="97028"/>
    <lineage>
        <taxon>Eukaryota</taxon>
        <taxon>Viridiplantae</taxon>
        <taxon>Streptophyta</taxon>
        <taxon>Embryophyta</taxon>
        <taxon>Tracheophyta</taxon>
        <taxon>Spermatophyta</taxon>
        <taxon>Magnoliopsida</taxon>
        <taxon>eudicotyledons</taxon>
        <taxon>Gunneridae</taxon>
        <taxon>Pentapetalae</taxon>
        <taxon>rosids</taxon>
        <taxon>fabids</taxon>
        <taxon>Fabales</taxon>
        <taxon>Fabaceae</taxon>
        <taxon>Papilionoideae</taxon>
        <taxon>50 kb inversion clade</taxon>
        <taxon>NPAAA clade</taxon>
        <taxon>Hologalegina</taxon>
        <taxon>IRL clade</taxon>
        <taxon>Trifolieae</taxon>
        <taxon>Trifolium</taxon>
    </lineage>
</organism>
<comment type="caution">
    <text evidence="1">The sequence shown here is derived from an EMBL/GenBank/DDBJ whole genome shotgun (WGS) entry which is preliminary data.</text>
</comment>
<dbReference type="Proteomes" id="UP000265520">
    <property type="component" value="Unassembled WGS sequence"/>
</dbReference>
<dbReference type="AlphaFoldDB" id="A0A392LWN8"/>
<dbReference type="EMBL" id="LXQA010000020">
    <property type="protein sequence ID" value="MCH79295.1"/>
    <property type="molecule type" value="Genomic_DNA"/>
</dbReference>
<proteinExistence type="predicted"/>
<gene>
    <name evidence="1" type="ORF">A2U01_0000041</name>
</gene>
<accession>A0A392LWN8</accession>
<name>A0A392LWN8_9FABA</name>
<reference evidence="1 2" key="1">
    <citation type="journal article" date="2018" name="Front. Plant Sci.">
        <title>Red Clover (Trifolium pratense) and Zigzag Clover (T. medium) - A Picture of Genomic Similarities and Differences.</title>
        <authorList>
            <person name="Dluhosova J."/>
            <person name="Istvanek J."/>
            <person name="Nedelnik J."/>
            <person name="Repkova J."/>
        </authorList>
    </citation>
    <scope>NUCLEOTIDE SEQUENCE [LARGE SCALE GENOMIC DNA]</scope>
    <source>
        <strain evidence="2">cv. 10/8</strain>
        <tissue evidence="1">Leaf</tissue>
    </source>
</reference>
<evidence type="ECO:0000313" key="1">
    <source>
        <dbReference type="EMBL" id="MCH79295.1"/>
    </source>
</evidence>